<dbReference type="Gene3D" id="3.40.630.30">
    <property type="match status" value="1"/>
</dbReference>
<sequence>MSGRGDAGIRPYRNEDLARLREICVLTGAAGGDATGRWSTDDLLPDLFLEPYVTASPEWAWVVDEGDGPVGYLVAVPRTRRFVQWWREKWTPWFAERYPTPEEPYSDEESLVQRGYDPEVLIVPEVDEYPAHLHIDLLPSAQGRGYGRALIENMLIPTLAQAGVPGVHLSMDPANTPARAFYAAVGFVDLPSSSPKGPLLGRWIPPRP</sequence>
<dbReference type="EMBL" id="BSVA01000001">
    <property type="protein sequence ID" value="GMA90180.1"/>
    <property type="molecule type" value="Genomic_DNA"/>
</dbReference>
<evidence type="ECO:0000259" key="1">
    <source>
        <dbReference type="PROSITE" id="PS51186"/>
    </source>
</evidence>
<dbReference type="PANTHER" id="PTHR13170:SF16">
    <property type="entry name" value="PROTEIN O-GLCNACASE"/>
    <property type="match status" value="1"/>
</dbReference>
<dbReference type="InterPro" id="IPR000182">
    <property type="entry name" value="GNAT_dom"/>
</dbReference>
<protein>
    <recommendedName>
        <fullName evidence="1">N-acetyltransferase domain-containing protein</fullName>
    </recommendedName>
</protein>
<dbReference type="InterPro" id="IPR051822">
    <property type="entry name" value="Glycosyl_Hydrolase_84"/>
</dbReference>
<evidence type="ECO:0000313" key="3">
    <source>
        <dbReference type="Proteomes" id="UP001157069"/>
    </source>
</evidence>
<keyword evidence="3" id="KW-1185">Reference proteome</keyword>
<dbReference type="Proteomes" id="UP001157069">
    <property type="component" value="Unassembled WGS sequence"/>
</dbReference>
<comment type="caution">
    <text evidence="2">The sequence shown here is derived from an EMBL/GenBank/DDBJ whole genome shotgun (WGS) entry which is preliminary data.</text>
</comment>
<evidence type="ECO:0000313" key="2">
    <source>
        <dbReference type="EMBL" id="GMA90180.1"/>
    </source>
</evidence>
<dbReference type="InterPro" id="IPR016181">
    <property type="entry name" value="Acyl_CoA_acyltransferase"/>
</dbReference>
<organism evidence="2 3">
    <name type="scientific">Homoserinibacter gongjuensis</name>
    <dbReference type="NCBI Taxonomy" id="1162968"/>
    <lineage>
        <taxon>Bacteria</taxon>
        <taxon>Bacillati</taxon>
        <taxon>Actinomycetota</taxon>
        <taxon>Actinomycetes</taxon>
        <taxon>Micrococcales</taxon>
        <taxon>Microbacteriaceae</taxon>
        <taxon>Homoserinibacter</taxon>
    </lineage>
</organism>
<dbReference type="RefSeq" id="WP_284297802.1">
    <property type="nucleotide sequence ID" value="NZ_BSVA01000001.1"/>
</dbReference>
<name>A0ABQ6JPH5_9MICO</name>
<gene>
    <name evidence="2" type="ORF">GCM10025869_07090</name>
</gene>
<feature type="domain" description="N-acetyltransferase" evidence="1">
    <location>
        <begin position="7"/>
        <end position="205"/>
    </location>
</feature>
<accession>A0ABQ6JPH5</accession>
<dbReference type="PROSITE" id="PS51186">
    <property type="entry name" value="GNAT"/>
    <property type="match status" value="1"/>
</dbReference>
<proteinExistence type="predicted"/>
<dbReference type="SUPFAM" id="SSF55729">
    <property type="entry name" value="Acyl-CoA N-acyltransferases (Nat)"/>
    <property type="match status" value="1"/>
</dbReference>
<reference evidence="3" key="1">
    <citation type="journal article" date="2019" name="Int. J. Syst. Evol. Microbiol.">
        <title>The Global Catalogue of Microorganisms (GCM) 10K type strain sequencing project: providing services to taxonomists for standard genome sequencing and annotation.</title>
        <authorList>
            <consortium name="The Broad Institute Genomics Platform"/>
            <consortium name="The Broad Institute Genome Sequencing Center for Infectious Disease"/>
            <person name="Wu L."/>
            <person name="Ma J."/>
        </authorList>
    </citation>
    <scope>NUCLEOTIDE SEQUENCE [LARGE SCALE GENOMIC DNA]</scope>
    <source>
        <strain evidence="3">NBRC 108755</strain>
    </source>
</reference>
<dbReference type="PANTHER" id="PTHR13170">
    <property type="entry name" value="O-GLCNACASE"/>
    <property type="match status" value="1"/>
</dbReference>
<dbReference type="Pfam" id="PF00583">
    <property type="entry name" value="Acetyltransf_1"/>
    <property type="match status" value="1"/>
</dbReference>